<feature type="compositionally biased region" description="Acidic residues" evidence="6">
    <location>
        <begin position="201"/>
        <end position="212"/>
    </location>
</feature>
<dbReference type="SUPFAM" id="SSF47391">
    <property type="entry name" value="Dimerization-anchoring domain of cAMP-dependent PK regulatory subunit"/>
    <property type="match status" value="1"/>
</dbReference>
<proteinExistence type="inferred from homology"/>
<evidence type="ECO:0000256" key="6">
    <source>
        <dbReference type="SAM" id="MobiDB-lite"/>
    </source>
</evidence>
<dbReference type="PANTHER" id="PTHR14952:SF9">
    <property type="entry name" value="EF-HAND DOMAIN-CONTAINING PROTEIN"/>
    <property type="match status" value="1"/>
</dbReference>
<evidence type="ECO:0000256" key="2">
    <source>
        <dbReference type="ARBA" id="ARBA00022846"/>
    </source>
</evidence>
<organism evidence="7 8">
    <name type="scientific">Plutella xylostella</name>
    <name type="common">Diamondback moth</name>
    <name type="synonym">Plutella maculipennis</name>
    <dbReference type="NCBI Taxonomy" id="51655"/>
    <lineage>
        <taxon>Eukaryota</taxon>
        <taxon>Metazoa</taxon>
        <taxon>Ecdysozoa</taxon>
        <taxon>Arthropoda</taxon>
        <taxon>Hexapoda</taxon>
        <taxon>Insecta</taxon>
        <taxon>Pterygota</taxon>
        <taxon>Neoptera</taxon>
        <taxon>Endopterygota</taxon>
        <taxon>Lepidoptera</taxon>
        <taxon>Glossata</taxon>
        <taxon>Ditrysia</taxon>
        <taxon>Yponomeutoidea</taxon>
        <taxon>Plutellidae</taxon>
        <taxon>Plutella</taxon>
    </lineage>
</organism>
<keyword evidence="2" id="KW-0282">Flagellum</keyword>
<name>A0A8S4G853_PLUXY</name>
<evidence type="ECO:0000313" key="8">
    <source>
        <dbReference type="Proteomes" id="UP000653454"/>
    </source>
</evidence>
<sequence length="591" mass="67345">MPELVEQMYCSQQIVIPPKFPYILKRYAKAAIKTQPYDLLRWSYEYFCALAEHRPPPVKLRLEYPVFSTEGGLTRGYLKVLACQLEGMSSIPLPRLQAVWEGSCLDVQELSRILCLCEARAAAVPRLHFLAVAAGMLTKSLTHTMILLCELLTHEPEGGSAAIDAEQFLMMYRFLAPIDASATVKYYNGYREGTSPPVESVQEEQEEEEPETTEVSQESSAFWNPEDPLHRLSIMSDKVSRSVRISGNLEEANIRDKHERSPSVERAIAIERDKYLRERKIHARPSSEVDKQLRELNASKLIDAEGNVEESREEAKSMVEVTDEEGVQIRAYNEEGEPLRIQFYGEPDYPEVGDDDDDDDDDEPELYLMMAGGSSQDTATKTEAEVVAEYVAESYKMRDERRADLEQTFEEIKEIVKQFHSANYDYGMVSGRQMSTTSAEFVARQLEADIMETVYEQIDDLPDPGLGRKKAKAEDVEMIRSLVEEFIDDNLHIFVPEVEEVEEEVPPVPEVIVVYAVPGIGPPVPEDIVEAFTRYAEEAAREQEQMIMPRNLRHFLCPPLEVFEEHDYDDLKNDDKEQIEENIPFGGVLTD</sequence>
<dbReference type="Proteomes" id="UP000653454">
    <property type="component" value="Unassembled WGS sequence"/>
</dbReference>
<reference evidence="7" key="1">
    <citation type="submission" date="2020-11" db="EMBL/GenBank/DDBJ databases">
        <authorList>
            <person name="Whiteford S."/>
        </authorList>
    </citation>
    <scope>NUCLEOTIDE SEQUENCE</scope>
</reference>
<dbReference type="GO" id="GO:0031514">
    <property type="term" value="C:motile cilium"/>
    <property type="evidence" value="ECO:0007669"/>
    <property type="project" value="UniProtKB-SubCell"/>
</dbReference>
<keyword evidence="8" id="KW-1185">Reference proteome</keyword>
<comment type="similarity">
    <text evidence="5">Belongs to the ropporin family.</text>
</comment>
<comment type="subcellular location">
    <subcellularLocation>
        <location evidence="1">Cell projection</location>
        <location evidence="1">Cilium</location>
        <location evidence="1">Flagellum</location>
    </subcellularLocation>
</comment>
<dbReference type="Gene3D" id="1.20.890.10">
    <property type="entry name" value="cAMP-dependent protein kinase regulatory subunit, dimerization-anchoring domain"/>
    <property type="match status" value="1"/>
</dbReference>
<evidence type="ECO:0000313" key="7">
    <source>
        <dbReference type="EMBL" id="CAG9135138.1"/>
    </source>
</evidence>
<evidence type="ECO:0000256" key="5">
    <source>
        <dbReference type="ARBA" id="ARBA00035651"/>
    </source>
</evidence>
<evidence type="ECO:0000256" key="3">
    <source>
        <dbReference type="ARBA" id="ARBA00023069"/>
    </source>
</evidence>
<comment type="caution">
    <text evidence="7">The sequence shown here is derived from an EMBL/GenBank/DDBJ whole genome shotgun (WGS) entry which is preliminary data.</text>
</comment>
<accession>A0A8S4G853</accession>
<keyword evidence="4" id="KW-0966">Cell projection</keyword>
<dbReference type="AlphaFoldDB" id="A0A8S4G853"/>
<evidence type="ECO:0000256" key="4">
    <source>
        <dbReference type="ARBA" id="ARBA00023273"/>
    </source>
</evidence>
<evidence type="ECO:0000256" key="1">
    <source>
        <dbReference type="ARBA" id="ARBA00004230"/>
    </source>
</evidence>
<dbReference type="PANTHER" id="PTHR14952">
    <property type="entry name" value="ROPPORIN-1-LIKE PROTEIN"/>
    <property type="match status" value="1"/>
</dbReference>
<protein>
    <submittedName>
        <fullName evidence="7">(diamondback moth) hypothetical protein</fullName>
    </submittedName>
</protein>
<gene>
    <name evidence="7" type="ORF">PLXY2_LOCUS13391</name>
</gene>
<feature type="region of interest" description="Disordered" evidence="6">
    <location>
        <begin position="193"/>
        <end position="221"/>
    </location>
</feature>
<keyword evidence="3" id="KW-0969">Cilium</keyword>
<dbReference type="EMBL" id="CAJHNJ030000096">
    <property type="protein sequence ID" value="CAG9135138.1"/>
    <property type="molecule type" value="Genomic_DNA"/>
</dbReference>